<comment type="caution">
    <text evidence="1">The sequence shown here is derived from an EMBL/GenBank/DDBJ whole genome shotgun (WGS) entry which is preliminary data.</text>
</comment>
<protein>
    <recommendedName>
        <fullName evidence="3">Structural protein P5</fullName>
    </recommendedName>
</protein>
<dbReference type="EMBL" id="JBHFGJ010000005">
    <property type="protein sequence ID" value="MFB2653450.1"/>
    <property type="molecule type" value="Genomic_DNA"/>
</dbReference>
<sequence length="237" mass="26082">MRPLIVITAGAAMAAAGWWWLKNSQKPLTPVAVNGSPTSNTVTAPTESERYKPTYANLDFLDIFSAESFEDIIFQRTSPAPVVQTPYLYPEPPAEPAPRTEVGNSMLPPKGIRNNNPLNVEKSGDQWQGMTGNDGRFVIFSSPFYGIRAAARILKNYRDKYGLNTVAGIINRWAPPSDNNPTQRYADFVATKTGLQVNQVIPAAYYSRVVSAMIHFENGYNPYDQNTITSAVAAGFN</sequence>
<organism evidence="1 2">
    <name type="scientific">Shewanella seohaensis</name>
    <dbReference type="NCBI Taxonomy" id="755175"/>
    <lineage>
        <taxon>Bacteria</taxon>
        <taxon>Pseudomonadati</taxon>
        <taxon>Pseudomonadota</taxon>
        <taxon>Gammaproteobacteria</taxon>
        <taxon>Alteromonadales</taxon>
        <taxon>Shewanellaceae</taxon>
        <taxon>Shewanella</taxon>
    </lineage>
</organism>
<dbReference type="RefSeq" id="WP_374919326.1">
    <property type="nucleotide sequence ID" value="NZ_JBHFGJ010000005.1"/>
</dbReference>
<reference evidence="1 2" key="1">
    <citation type="submission" date="2024-09" db="EMBL/GenBank/DDBJ databases">
        <authorList>
            <person name="Zhang Y."/>
        </authorList>
    </citation>
    <scope>NUCLEOTIDE SEQUENCE [LARGE SCALE GENOMIC DNA]</scope>
    <source>
        <strain evidence="1 2">SH314</strain>
    </source>
</reference>
<accession>A0ABV4VWX0</accession>
<dbReference type="Proteomes" id="UP001576726">
    <property type="component" value="Unassembled WGS sequence"/>
</dbReference>
<name>A0ABV4VWX0_9GAMM</name>
<keyword evidence="2" id="KW-1185">Reference proteome</keyword>
<evidence type="ECO:0000313" key="1">
    <source>
        <dbReference type="EMBL" id="MFB2653450.1"/>
    </source>
</evidence>
<proteinExistence type="predicted"/>
<evidence type="ECO:0008006" key="3">
    <source>
        <dbReference type="Google" id="ProtNLM"/>
    </source>
</evidence>
<gene>
    <name evidence="1" type="ORF">ACE02L_11970</name>
</gene>
<evidence type="ECO:0000313" key="2">
    <source>
        <dbReference type="Proteomes" id="UP001576726"/>
    </source>
</evidence>